<organism evidence="2 3">
    <name type="scientific">Amanita thiersii Skay4041</name>
    <dbReference type="NCBI Taxonomy" id="703135"/>
    <lineage>
        <taxon>Eukaryota</taxon>
        <taxon>Fungi</taxon>
        <taxon>Dikarya</taxon>
        <taxon>Basidiomycota</taxon>
        <taxon>Agaricomycotina</taxon>
        <taxon>Agaricomycetes</taxon>
        <taxon>Agaricomycetidae</taxon>
        <taxon>Agaricales</taxon>
        <taxon>Pluteineae</taxon>
        <taxon>Amanitaceae</taxon>
        <taxon>Amanita</taxon>
    </lineage>
</organism>
<evidence type="ECO:0000259" key="1">
    <source>
        <dbReference type="PROSITE" id="PS50181"/>
    </source>
</evidence>
<keyword evidence="3" id="KW-1185">Reference proteome</keyword>
<dbReference type="Gene3D" id="1.20.1280.50">
    <property type="match status" value="1"/>
</dbReference>
<dbReference type="PROSITE" id="PS50181">
    <property type="entry name" value="FBOX"/>
    <property type="match status" value="1"/>
</dbReference>
<dbReference type="InterPro" id="IPR036047">
    <property type="entry name" value="F-box-like_dom_sf"/>
</dbReference>
<reference evidence="2 3" key="1">
    <citation type="submission" date="2014-02" db="EMBL/GenBank/DDBJ databases">
        <title>Transposable element dynamics among asymbiotic and ectomycorrhizal Amanita fungi.</title>
        <authorList>
            <consortium name="DOE Joint Genome Institute"/>
            <person name="Hess J."/>
            <person name="Skrede I."/>
            <person name="Wolfe B."/>
            <person name="LaButti K."/>
            <person name="Ohm R.A."/>
            <person name="Grigoriev I.V."/>
            <person name="Pringle A."/>
        </authorList>
    </citation>
    <scope>NUCLEOTIDE SEQUENCE [LARGE SCALE GENOMIC DNA]</scope>
    <source>
        <strain evidence="2 3">SKay4041</strain>
    </source>
</reference>
<evidence type="ECO:0000313" key="3">
    <source>
        <dbReference type="Proteomes" id="UP000242287"/>
    </source>
</evidence>
<sequence length="426" mass="49593">MPSPLRRTKARVLTLRRSVANALKLTIASSVYVYRWHTTQPDGDSRSHNGQTLTISHPRPLRRAPFPTFDNVHAINRLPLELLAQIFIIGSVADPMLPVTVSHVCRKWRRLALRTPALWRRITLDSRVDMWKERLRRAKACPLDIQLVPWFISYSRKPRIRLLDMATVQWYMHVVMPYIHGWRTLDIVFSDYSPYLWNAALSGCCSSNKAVRAPLLEELVLLYRTNDDTKEFLLFSGYTPRLRRVTLDGIKLTWVPSLFGNLTFLDYAHHGFSRGYCATREVLNMLRVSSRLVELRILFPQKRPLHHYSHSDPLELAPVMLMNLENLHIKAEGEDIPFELAHLVSLFQTPALKQLSLTDVNQWRSTFPSVRPFFYTYSIPETLHTLRAEYGWCDPNVLVPLLPTLPRLQRFISKQWGLPMQILNLR</sequence>
<gene>
    <name evidence="2" type="ORF">AMATHDRAFT_136184</name>
</gene>
<dbReference type="Pfam" id="PF12937">
    <property type="entry name" value="F-box-like"/>
    <property type="match status" value="1"/>
</dbReference>
<dbReference type="InterPro" id="IPR001810">
    <property type="entry name" value="F-box_dom"/>
</dbReference>
<proteinExistence type="predicted"/>
<dbReference type="AlphaFoldDB" id="A0A2A9NZ91"/>
<dbReference type="OrthoDB" id="3181259at2759"/>
<accession>A0A2A9NZ91</accession>
<dbReference type="EMBL" id="KZ301971">
    <property type="protein sequence ID" value="PFH53911.1"/>
    <property type="molecule type" value="Genomic_DNA"/>
</dbReference>
<name>A0A2A9NZ91_9AGAR</name>
<protein>
    <recommendedName>
        <fullName evidence="1">F-box domain-containing protein</fullName>
    </recommendedName>
</protein>
<evidence type="ECO:0000313" key="2">
    <source>
        <dbReference type="EMBL" id="PFH53911.1"/>
    </source>
</evidence>
<dbReference type="STRING" id="703135.A0A2A9NZ91"/>
<dbReference type="Proteomes" id="UP000242287">
    <property type="component" value="Unassembled WGS sequence"/>
</dbReference>
<dbReference type="SUPFAM" id="SSF81383">
    <property type="entry name" value="F-box domain"/>
    <property type="match status" value="1"/>
</dbReference>
<feature type="domain" description="F-box" evidence="1">
    <location>
        <begin position="72"/>
        <end position="122"/>
    </location>
</feature>